<evidence type="ECO:0000256" key="10">
    <source>
        <dbReference type="SAM" id="MobiDB-lite"/>
    </source>
</evidence>
<dbReference type="PANTHER" id="PTHR12688:SF0">
    <property type="entry name" value="DYNEIN LIGHT INTERMEDIATE CHAIN"/>
    <property type="match status" value="1"/>
</dbReference>
<name>A0A383UVK2_BLUHO</name>
<dbReference type="GO" id="GO:0000226">
    <property type="term" value="P:microtubule cytoskeleton organization"/>
    <property type="evidence" value="ECO:0007669"/>
    <property type="project" value="TreeGrafter"/>
</dbReference>
<evidence type="ECO:0008006" key="13">
    <source>
        <dbReference type="Google" id="ProtNLM"/>
    </source>
</evidence>
<evidence type="ECO:0000256" key="7">
    <source>
        <dbReference type="ARBA" id="ARBA00023017"/>
    </source>
</evidence>
<organism evidence="11 12">
    <name type="scientific">Blumeria hordei</name>
    <name type="common">Barley powdery mildew</name>
    <name type="synonym">Blumeria graminis f. sp. hordei</name>
    <dbReference type="NCBI Taxonomy" id="2867405"/>
    <lineage>
        <taxon>Eukaryota</taxon>
        <taxon>Fungi</taxon>
        <taxon>Dikarya</taxon>
        <taxon>Ascomycota</taxon>
        <taxon>Pezizomycotina</taxon>
        <taxon>Leotiomycetes</taxon>
        <taxon>Erysiphales</taxon>
        <taxon>Erysiphaceae</taxon>
        <taxon>Blumeria</taxon>
    </lineage>
</organism>
<evidence type="ECO:0000256" key="5">
    <source>
        <dbReference type="ARBA" id="ARBA00022741"/>
    </source>
</evidence>
<evidence type="ECO:0000256" key="1">
    <source>
        <dbReference type="ARBA" id="ARBA00004245"/>
    </source>
</evidence>
<dbReference type="AlphaFoldDB" id="A0A383UVK2"/>
<feature type="region of interest" description="Disordered" evidence="10">
    <location>
        <begin position="513"/>
        <end position="533"/>
    </location>
</feature>
<keyword evidence="8" id="KW-0505">Motor protein</keyword>
<gene>
    <name evidence="11" type="ORF">BLGHR1_14409</name>
</gene>
<dbReference type="GO" id="GO:0035974">
    <property type="term" value="C:meiotic spindle pole body"/>
    <property type="evidence" value="ECO:0007669"/>
    <property type="project" value="TreeGrafter"/>
</dbReference>
<keyword evidence="7" id="KW-0243">Dynein</keyword>
<protein>
    <recommendedName>
        <fullName evidence="13">Dynein light intermediate chain</fullName>
    </recommendedName>
</protein>
<accession>A0A383UVK2</accession>
<keyword evidence="4" id="KW-0493">Microtubule</keyword>
<dbReference type="GO" id="GO:0007018">
    <property type="term" value="P:microtubule-based movement"/>
    <property type="evidence" value="ECO:0007669"/>
    <property type="project" value="InterPro"/>
</dbReference>
<proteinExistence type="predicted"/>
<dbReference type="InterPro" id="IPR008467">
    <property type="entry name" value="Dynein1_light_intermed_chain"/>
</dbReference>
<keyword evidence="2" id="KW-0813">Transport</keyword>
<dbReference type="Pfam" id="PF05783">
    <property type="entry name" value="DLIC"/>
    <property type="match status" value="1"/>
</dbReference>
<reference evidence="11 12" key="1">
    <citation type="submission" date="2017-11" db="EMBL/GenBank/DDBJ databases">
        <authorList>
            <person name="Kracher B."/>
        </authorList>
    </citation>
    <scope>NUCLEOTIDE SEQUENCE [LARGE SCALE GENOMIC DNA]</scope>
    <source>
        <strain evidence="11 12">RACE1</strain>
    </source>
</reference>
<dbReference type="Proteomes" id="UP000275772">
    <property type="component" value="Unassembled WGS sequence"/>
</dbReference>
<dbReference type="GO" id="GO:0005524">
    <property type="term" value="F:ATP binding"/>
    <property type="evidence" value="ECO:0007669"/>
    <property type="project" value="UniProtKB-KW"/>
</dbReference>
<evidence type="ECO:0000313" key="12">
    <source>
        <dbReference type="Proteomes" id="UP000275772"/>
    </source>
</evidence>
<dbReference type="GO" id="GO:0045504">
    <property type="term" value="F:dynein heavy chain binding"/>
    <property type="evidence" value="ECO:0007669"/>
    <property type="project" value="TreeGrafter"/>
</dbReference>
<keyword evidence="3" id="KW-0963">Cytoplasm</keyword>
<evidence type="ECO:0000256" key="8">
    <source>
        <dbReference type="ARBA" id="ARBA00023175"/>
    </source>
</evidence>
<dbReference type="PANTHER" id="PTHR12688">
    <property type="entry name" value="DYNEIN LIGHT INTERMEDIATE CHAIN"/>
    <property type="match status" value="1"/>
</dbReference>
<evidence type="ECO:0000313" key="11">
    <source>
        <dbReference type="EMBL" id="SZF03615.1"/>
    </source>
</evidence>
<evidence type="ECO:0000256" key="9">
    <source>
        <dbReference type="ARBA" id="ARBA00023212"/>
    </source>
</evidence>
<evidence type="ECO:0000256" key="4">
    <source>
        <dbReference type="ARBA" id="ARBA00022701"/>
    </source>
</evidence>
<evidence type="ECO:0000256" key="6">
    <source>
        <dbReference type="ARBA" id="ARBA00022840"/>
    </source>
</evidence>
<keyword evidence="6" id="KW-0067">ATP-binding</keyword>
<dbReference type="GO" id="GO:0005868">
    <property type="term" value="C:cytoplasmic dynein complex"/>
    <property type="evidence" value="ECO:0007669"/>
    <property type="project" value="InterPro"/>
</dbReference>
<sequence length="533" mass="59373">MTGALINSISQNDIATPEEHDATILSAHKTCIWSAMLDDVSSGKKLPEKQLIVLGGTPLSQRDFLESLSFQETKATQGNRSHKKPPVANEFALGYTYHDVLDADLEDALARISVFLLSDPSPSFMPLLQPLLNPRTIPNTLIVVLLDWAEPWFWIRQLQAWICLLRELLISLEPDTLKAMEDVMAMWRNKGRVGNIIENTDISPVSKDDLYLPLGSGEWEEALGVPLCVSDRVKLLEKERSWGEDEFDFILQFLRTILLKHGASLIYTTPSTINPLQSLIHSSLGIHSLLKPIPLKYNIVDRDKILVPPNWDSWGKIRILKDGFDIEAISNGWSIDIDIKHKVVLPGSVSNDDKEDDEQSASGQGAVYAYEKVIRDPALDTLQASVTDSVGLNLEVSSQNTQEFLASQLEVLEKMRINTTSSIPDRLHAASGTQLSLETTENIENHEEITRVREHIGPVQFNMGGIQVDADDMIQRLKDRRNHLPQDSSTPSILSNSSQNEALASFFEGLIHRGGNGSLNAPKTKNRNEEGDP</sequence>
<dbReference type="EMBL" id="UNSH01000051">
    <property type="protein sequence ID" value="SZF03615.1"/>
    <property type="molecule type" value="Genomic_DNA"/>
</dbReference>
<dbReference type="GO" id="GO:0005874">
    <property type="term" value="C:microtubule"/>
    <property type="evidence" value="ECO:0007669"/>
    <property type="project" value="UniProtKB-KW"/>
</dbReference>
<keyword evidence="5" id="KW-0547">Nucleotide-binding</keyword>
<comment type="subcellular location">
    <subcellularLocation>
        <location evidence="1">Cytoplasm</location>
        <location evidence="1">Cytoskeleton</location>
    </subcellularLocation>
</comment>
<evidence type="ECO:0000256" key="3">
    <source>
        <dbReference type="ARBA" id="ARBA00022490"/>
    </source>
</evidence>
<dbReference type="InterPro" id="IPR022780">
    <property type="entry name" value="Dynein_light_int_chain"/>
</dbReference>
<dbReference type="VEuPathDB" id="FungiDB:BLGHR1_14409"/>
<evidence type="ECO:0000256" key="2">
    <source>
        <dbReference type="ARBA" id="ARBA00022448"/>
    </source>
</evidence>
<keyword evidence="9" id="KW-0206">Cytoskeleton</keyword>